<evidence type="ECO:0000313" key="2">
    <source>
        <dbReference type="EMBL" id="RMY44434.1"/>
    </source>
</evidence>
<dbReference type="AlphaFoldDB" id="A0A3M7BXI6"/>
<protein>
    <submittedName>
        <fullName evidence="2">Uncharacterized protein</fullName>
    </submittedName>
</protein>
<evidence type="ECO:0000256" key="1">
    <source>
        <dbReference type="SAM" id="MobiDB-lite"/>
    </source>
</evidence>
<name>A0A3M7BXI6_HORWE</name>
<feature type="non-terminal residue" evidence="2">
    <location>
        <position position="244"/>
    </location>
</feature>
<proteinExistence type="predicted"/>
<feature type="region of interest" description="Disordered" evidence="1">
    <location>
        <begin position="27"/>
        <end position="61"/>
    </location>
</feature>
<comment type="caution">
    <text evidence="2">The sequence shown here is derived from an EMBL/GenBank/DDBJ whole genome shotgun (WGS) entry which is preliminary data.</text>
</comment>
<gene>
    <name evidence="2" type="ORF">D0864_15633</name>
</gene>
<dbReference type="Proteomes" id="UP000269539">
    <property type="component" value="Unassembled WGS sequence"/>
</dbReference>
<sequence>MAEQRTPSSDDILAELRKALQAQKHAEKQLQVAEEQQRGVEDAKKEAENAKVRVKEATEREKEATRQAEELLRKTTFDEYIKTCHDHLIKPLQVRCFSSRATNGSIGVPTAKYYCPTELRQWDSFDSQQAEIYNTVRRYLQPADTAAPRLFTSILSLKDRGRRLCKDPLSGQRDLERVEQFGKELDIEDVVSELCKTATAREELGLGQGLKFRCHTNVLDEETSLGSATLGGMQRDQSCVHRLD</sequence>
<reference evidence="2 3" key="1">
    <citation type="journal article" date="2018" name="BMC Genomics">
        <title>Genomic evidence for intraspecific hybridization in a clonal and extremely halotolerant yeast.</title>
        <authorList>
            <person name="Gostincar C."/>
            <person name="Stajich J.E."/>
            <person name="Zupancic J."/>
            <person name="Zalar P."/>
            <person name="Gunde-Cimerman N."/>
        </authorList>
    </citation>
    <scope>NUCLEOTIDE SEQUENCE [LARGE SCALE GENOMIC DNA]</scope>
    <source>
        <strain evidence="2 3">EXF-10513</strain>
    </source>
</reference>
<dbReference type="EMBL" id="QWIO01003430">
    <property type="protein sequence ID" value="RMY44434.1"/>
    <property type="molecule type" value="Genomic_DNA"/>
</dbReference>
<evidence type="ECO:0000313" key="3">
    <source>
        <dbReference type="Proteomes" id="UP000269539"/>
    </source>
</evidence>
<organism evidence="2 3">
    <name type="scientific">Hortaea werneckii</name>
    <name type="common">Black yeast</name>
    <name type="synonym">Cladosporium werneckii</name>
    <dbReference type="NCBI Taxonomy" id="91943"/>
    <lineage>
        <taxon>Eukaryota</taxon>
        <taxon>Fungi</taxon>
        <taxon>Dikarya</taxon>
        <taxon>Ascomycota</taxon>
        <taxon>Pezizomycotina</taxon>
        <taxon>Dothideomycetes</taxon>
        <taxon>Dothideomycetidae</taxon>
        <taxon>Mycosphaerellales</taxon>
        <taxon>Teratosphaeriaceae</taxon>
        <taxon>Hortaea</taxon>
    </lineage>
</organism>
<feature type="compositionally biased region" description="Basic and acidic residues" evidence="1">
    <location>
        <begin position="35"/>
        <end position="61"/>
    </location>
</feature>
<accession>A0A3M7BXI6</accession>
<dbReference type="VEuPathDB" id="FungiDB:BTJ68_09236"/>